<sequence>MSNTLTSLLRMPRISAPPPIKFTLYSLILCFAFSQSITAQTCFSGLNAGDEQTWCSGDIAILDGGYATYDDSHTPSPGGTPTVTWTADESGTWYLDGIEQVGATSVSATNFNNSLNGVTGLQQVGFKPDCSDCQFYLYITASSTNGECSDVESQVYLWFDPIQDPVVDVTIDGSTDIDAATEAGNGTVDNSGDVEDGETVDIEIINPLSYTNADQFDDPLVFDYVLTGSDDIDGFPAATTGTLDALNFNQLFNEMTLLNKTCEVATATLTITSRYERNPANNPQPNGDCLNPNPLVIELIVEPRPTIEATFAALDPILVVCENDTDIPVVVTGTPLTMIDYVIDYDDGAPLTGWLTLDENAIDDQTINLNASLAANGEIEVKLTGGFYSDGNPACPVVLTEKIVFQVEALPSLTAELSEADDAVICNVLNGGPTSLDYTLTTDAGPGNYTFEISEFADDDVAAADSYTLTEAFSDNGDGTASWTGTFDLNGGVPAGTVEEYELIVKSISKVGPDPVCVKTNPGATITVEIQAESYAEFGVSVDGAADLLLNDNGGTDDNNPLDITICDGSTVAIDLLAPLTETSTIAGVTSYIQMEVTNNDGVSNVPATGTYYFTQDGFNFSEIFDIDDNLTEASDVTFVFTPYFEDNGSAGLNGDECSGTSLTLNVEVLPAPTVDVAISAPVVCSEEEVIVTITASEPGTAYLILNQGGVPIEVPVTDQNPSSGGSGPFQGFYYSGLLTDEMNQFTVTTFTGSEAPSCSATVNQMVMTAVEERPDAAITIDDDYLCDGDDTFFTLTGSGGTETGYSFHYTINGTAGTATTEGTNASIDVDLENYAPGTYDIIVTSAKNKGGEECETLPVDLMATFIVEEIPTIDDLAAENDNVCSGETYTVVPGSPSADPSAQGGVLWYLITVTDVDGIETSEVVLADGYAGVSGAQENTTGHDQTILVEAKAFYFPDGETPEVTDAATACMSPSTFATITIETVPNATFGGDETICEGEAAELTVTGPINGEVVIDIVDNDGNVLSNLGTVTLDGGGEGAISTGALTETTNFQITMISTDPAGDPVCTRTSTFERTIFVIPTPDAQFDGDRFVDICEGTETSFAISGTPNAVVTVSTDPDSDDDDFTITLDENGEATLETGILTERTRYDLIDVTITGQNNGEPQACSFVPDNRERAVARIDPAPTGALVSNRILCAGETPEIQFNATTRRSDYTGTYTIVVNGVTYTGISDGDVLDLGADAGAEETTTFTLESIVQEDAPACTDFIDGDIYTVEAVVNQVPTASLDVTIEGSSTIVTEGNTPFLATICSGDEVDLSLSGSPSMSNSGDPLFFEIMVMADDAGLTSGEGTYRVDELDAATLSAALGLPAEFVNPDNGSNAELDFMITPYYEYVPDAPIGFTDLGGLDTEGFVDDFAPGNWFSGSGPNSDVSFTGTTTLTLTSGNAAGGFFTSGDDAIATIDVPETGTVSFDYSFLLERFGLFADVVFVDFEGTVTYVFAPSPSFFSGSVSGTGSLSEVIQGGSAMTFLIVGDNTTPFDIESNFTVTNFNFDPAAQPCPGEKIALEIDILPALRADFDLEALTVCENDTPEICITGTPDATVSVFIGGGVFVDVKLDGNGAGCFTPNLGLTEDITYVITGLTTLPPAQECSYTYEATERPTLPVSVTPTPFASFTIDPATVCTGDEDVAAAVTGTPFATVTFEINGVEDDLSLDADGEGSIPLPTVNEGTTPVDVTLELTGVVVVVDEVSCPAPLDQTGTLTVLPLPVGTLTVEGPVCFGEGVGITFTAGTDPIQNPYSIRIKQVGVAGSTRVDDVMSGDLVFTAFESGTYRLTKIFSDGAGCENTGNISEVEVVIEERPDLAAAITGTAGTADIYSEDEFLNSFTAVVCDGGTINTEFSSTNTGLASSEGDPLYVEIEILNNDGLMGLPVGGTLIVPFGDLSFSDILNNAGPGNANITVVMTPFFDKEGDATIGLDECVGLPLTFDITVLPALAIDFDVAKNVDDGEVCEGDLVTIDLVGSPGGVVTFSTQNLETVIRSDDGDAGNDGDPNTIVLDENGEGQIMANAGPDSHGDASVEIMMLQVMTDVGNVSRTCMQMFEPGDLRFDIIINPNPSATISVDPAGPVCNGDIVSVVVTLGEGELDGSYTFKVNGTDYTVDVVDGSAIIIEDEFLEDTDFELTEITNNTTWCTTDYETGEQVASLEVELVPNGDVIAFNIAGDEIANTAVGEQNIEICANETVNLTLAVDEPEAKGDGDVYVSVDYDSPIDFFGLGTTSGTIAMPFEDFDGQFSATYAMISGDPVVVTLEVTYYIENGEDAELNDGDCPGTTDLITITVNPNPKTEDITDMVCSGEDLSSDLNAAITNGVAGATFTYTVSSEDGLTADDRLIASSDPVTGVFTNTTADDKFITYTVTPYGPGGCQGNNFDLVVRVKPEPVITDDLEAEVCSGEYTLCVVELDNEGEHEVAFLEGTEFELINIEYSLEGDEFIVFPNNKDIGDVGDYQFIAFDQFTNLSSEPQTVTYTIEPTSAEGCIGERNTIVVTILPEPVVADFMVKVCSGSSLDLSILDGLTANGVGSSLTFTRTALAITTLRIFDENGVDITLQTTIGGGSVGTPGLTAITDSYLNQGTATLSVFYEVTVNNGDCDPSESFTLEVKVLEETDVELEPLNGHTAICAGNPIKLISNFDGTGTPQYEYSVMESDPGVTIELTPSAAGGEVSVDGSGAGNATIMVMVTDENGCVAMGTRIVSVGESPAEQAIDGFDTPCIDAFSGFSIDATAGNTYAWSLSNPAAGSFTGGITDEAAISITFNNSQGIGPFTVSVTETNPNGCSTTNDLEVTLANDLSANFSFVVSESNPLEVTFDDLSAGGITGYIWDFGDGSAQSNEANPTHVFPDNPTDPGAPVSYEVTLSVGGSCAPFVSTITKTVVINDNSVCDEIELFAGLNFISFDVLPQDVAISSVFADVTGLQSVSSFVGGQGRTYTASNPFFSSLQTIAPGYGYLVVVNDAQTMIVCGEALDEDYKRDLDAGVNYLAYIPQASQSPSAFFADLIDPSDMNLLAAQTFGNNVPGFSQTFNPQVPFFSTMTTMTNGIGYLAILDQAVGGANWRPENPVTESHEFVYGHVEGVDHQSADPVEIINSRGEVIGKLIPNAEGIFLATPVYGSVDRVDGTSIEAFEEDESILFRYRGQVLDPGMTYHGGYTASELNLDFRQEGNDAEIEIRVFPNPVVDQANITLILPEADHVGLLLMDAVGRQVRQLLPEQPVTAGNLTVSWDDANDLPAGIYYIVPVRKGQPLNKLTQRVVKQ</sequence>
<dbReference type="RefSeq" id="WP_139211898.1">
    <property type="nucleotide sequence ID" value="NZ_FOFB01000016.1"/>
</dbReference>
<reference evidence="3" key="1">
    <citation type="submission" date="2016-10" db="EMBL/GenBank/DDBJ databases">
        <authorList>
            <person name="Varghese N."/>
            <person name="Submissions S."/>
        </authorList>
    </citation>
    <scope>NUCLEOTIDE SEQUENCE [LARGE SCALE GENOMIC DNA]</scope>
    <source>
        <strain evidence="3">DSM 24740</strain>
    </source>
</reference>
<name>A0A1H9J1R8_9BACT</name>
<dbReference type="EMBL" id="FOFB01000016">
    <property type="protein sequence ID" value="SEQ80804.1"/>
    <property type="molecule type" value="Genomic_DNA"/>
</dbReference>
<proteinExistence type="predicted"/>
<dbReference type="SMART" id="SM00089">
    <property type="entry name" value="PKD"/>
    <property type="match status" value="2"/>
</dbReference>
<dbReference type="InParanoid" id="A0A1H9J1R8"/>
<dbReference type="InterPro" id="IPR035986">
    <property type="entry name" value="PKD_dom_sf"/>
</dbReference>
<dbReference type="Pfam" id="PF18911">
    <property type="entry name" value="PKD_4"/>
    <property type="match status" value="1"/>
</dbReference>
<evidence type="ECO:0000259" key="1">
    <source>
        <dbReference type="PROSITE" id="PS50093"/>
    </source>
</evidence>
<dbReference type="STRING" id="478744.SAMN05444359_11653"/>
<dbReference type="InterPro" id="IPR013783">
    <property type="entry name" value="Ig-like_fold"/>
</dbReference>
<dbReference type="InterPro" id="IPR022409">
    <property type="entry name" value="PKD/Chitinase_dom"/>
</dbReference>
<accession>A0A1H9J1R8</accession>
<dbReference type="OrthoDB" id="1488304at2"/>
<dbReference type="PROSITE" id="PS50093">
    <property type="entry name" value="PKD"/>
    <property type="match status" value="1"/>
</dbReference>
<keyword evidence="3" id="KW-1185">Reference proteome</keyword>
<evidence type="ECO:0000313" key="3">
    <source>
        <dbReference type="Proteomes" id="UP000199021"/>
    </source>
</evidence>
<dbReference type="Pfam" id="PF19406">
    <property type="entry name" value="PKD_5"/>
    <property type="match status" value="2"/>
</dbReference>
<dbReference type="Proteomes" id="UP000199021">
    <property type="component" value="Unassembled WGS sequence"/>
</dbReference>
<organism evidence="2 3">
    <name type="scientific">Neolewinella agarilytica</name>
    <dbReference type="NCBI Taxonomy" id="478744"/>
    <lineage>
        <taxon>Bacteria</taxon>
        <taxon>Pseudomonadati</taxon>
        <taxon>Bacteroidota</taxon>
        <taxon>Saprospiria</taxon>
        <taxon>Saprospirales</taxon>
        <taxon>Lewinellaceae</taxon>
        <taxon>Neolewinella</taxon>
    </lineage>
</organism>
<dbReference type="InterPro" id="IPR000601">
    <property type="entry name" value="PKD_dom"/>
</dbReference>
<dbReference type="SUPFAM" id="SSF49299">
    <property type="entry name" value="PKD domain"/>
    <property type="match status" value="1"/>
</dbReference>
<gene>
    <name evidence="2" type="ORF">SAMN05444359_11653</name>
</gene>
<dbReference type="Gene3D" id="2.60.40.10">
    <property type="entry name" value="Immunoglobulins"/>
    <property type="match status" value="1"/>
</dbReference>
<evidence type="ECO:0000313" key="2">
    <source>
        <dbReference type="EMBL" id="SEQ80804.1"/>
    </source>
</evidence>
<feature type="domain" description="PKD" evidence="1">
    <location>
        <begin position="2861"/>
        <end position="2897"/>
    </location>
</feature>
<protein>
    <recommendedName>
        <fullName evidence="1">PKD domain-containing protein</fullName>
    </recommendedName>
</protein>
<dbReference type="InterPro" id="IPR045828">
    <property type="entry name" value="PKD_Bacteroidetes"/>
</dbReference>
<dbReference type="CDD" id="cd00146">
    <property type="entry name" value="PKD"/>
    <property type="match status" value="1"/>
</dbReference>